<gene>
    <name evidence="2" type="ORF">Thi970DRAFT_04102</name>
</gene>
<reference evidence="2 3" key="2">
    <citation type="submission" date="2011-11" db="EMBL/GenBank/DDBJ databases">
        <authorList>
            <consortium name="US DOE Joint Genome Institute"/>
            <person name="Lucas S."/>
            <person name="Han J."/>
            <person name="Lapidus A."/>
            <person name="Cheng J.-F."/>
            <person name="Goodwin L."/>
            <person name="Pitluck S."/>
            <person name="Peters L."/>
            <person name="Ovchinnikova G."/>
            <person name="Zhang X."/>
            <person name="Detter J.C."/>
            <person name="Han C."/>
            <person name="Tapia R."/>
            <person name="Land M."/>
            <person name="Hauser L."/>
            <person name="Kyrpides N."/>
            <person name="Ivanova N."/>
            <person name="Pagani I."/>
            <person name="Vogl K."/>
            <person name="Liu Z."/>
            <person name="Overmann J."/>
            <person name="Frigaard N.-U."/>
            <person name="Bryant D."/>
            <person name="Woyke T."/>
        </authorList>
    </citation>
    <scope>NUCLEOTIDE SEQUENCE [LARGE SCALE GENOMIC DNA]</scope>
    <source>
        <strain evidence="2 3">970</strain>
    </source>
</reference>
<name>H8Z558_9GAMM</name>
<feature type="transmembrane region" description="Helical" evidence="1">
    <location>
        <begin position="47"/>
        <end position="65"/>
    </location>
</feature>
<evidence type="ECO:0000313" key="2">
    <source>
        <dbReference type="EMBL" id="EIC20465.1"/>
    </source>
</evidence>
<accession>H8Z558</accession>
<dbReference type="OrthoDB" id="5771900at2"/>
<dbReference type="AlphaFoldDB" id="H8Z558"/>
<sequence length="82" mass="9123">MRFCPKCSNSPWPFAMVALFAAILTFLTWLVLSFSQAEPVTRVAGSAAVFVSVGLALTQYVLTCLRRHCRHRHESGNCHPQS</sequence>
<evidence type="ECO:0000313" key="3">
    <source>
        <dbReference type="Proteomes" id="UP000002964"/>
    </source>
</evidence>
<dbReference type="EMBL" id="JH603170">
    <property type="protein sequence ID" value="EIC20465.1"/>
    <property type="molecule type" value="Genomic_DNA"/>
</dbReference>
<protein>
    <submittedName>
        <fullName evidence="2">Uncharacterized protein</fullName>
    </submittedName>
</protein>
<dbReference type="eggNOG" id="ENOG503381U">
    <property type="taxonomic scope" value="Bacteria"/>
</dbReference>
<dbReference type="Proteomes" id="UP000002964">
    <property type="component" value="Unassembled WGS sequence"/>
</dbReference>
<reference evidence="3" key="1">
    <citation type="submission" date="2011-06" db="EMBL/GenBank/DDBJ databases">
        <authorList>
            <consortium name="US DOE Joint Genome Institute (JGI-PGF)"/>
            <person name="Lucas S."/>
            <person name="Han J."/>
            <person name="Lapidus A."/>
            <person name="Cheng J.-F."/>
            <person name="Goodwin L."/>
            <person name="Pitluck S."/>
            <person name="Peters L."/>
            <person name="Land M.L."/>
            <person name="Hauser L."/>
            <person name="Vogl K."/>
            <person name="Liu Z."/>
            <person name="Overmann J."/>
            <person name="Frigaard N.-U."/>
            <person name="Bryant D.A."/>
            <person name="Woyke T.J."/>
        </authorList>
    </citation>
    <scope>NUCLEOTIDE SEQUENCE [LARGE SCALE GENOMIC DNA]</scope>
    <source>
        <strain evidence="3">970</strain>
    </source>
</reference>
<organism evidence="2 3">
    <name type="scientific">Thiorhodovibrio frisius</name>
    <dbReference type="NCBI Taxonomy" id="631362"/>
    <lineage>
        <taxon>Bacteria</taxon>
        <taxon>Pseudomonadati</taxon>
        <taxon>Pseudomonadota</taxon>
        <taxon>Gammaproteobacteria</taxon>
        <taxon>Chromatiales</taxon>
        <taxon>Chromatiaceae</taxon>
        <taxon>Thiorhodovibrio</taxon>
    </lineage>
</organism>
<keyword evidence="1" id="KW-0812">Transmembrane</keyword>
<keyword evidence="1" id="KW-0472">Membrane</keyword>
<keyword evidence="1" id="KW-1133">Transmembrane helix</keyword>
<evidence type="ECO:0000256" key="1">
    <source>
        <dbReference type="SAM" id="Phobius"/>
    </source>
</evidence>
<proteinExistence type="predicted"/>
<keyword evidence="3" id="KW-1185">Reference proteome</keyword>
<dbReference type="RefSeq" id="WP_009150868.1">
    <property type="nucleotide sequence ID" value="NZ_CP121471.1"/>
</dbReference>
<dbReference type="HOGENOM" id="CLU_197658_0_0_6"/>